<dbReference type="GO" id="GO:0016887">
    <property type="term" value="F:ATP hydrolysis activity"/>
    <property type="evidence" value="ECO:0007669"/>
    <property type="project" value="InterPro"/>
</dbReference>
<evidence type="ECO:0000313" key="9">
    <source>
        <dbReference type="Proteomes" id="UP001163550"/>
    </source>
</evidence>
<name>A0A1F2PDN2_9FIRM</name>
<sequence>MGLLERMEQQRLGQKDKAQEEGKKDIIHVDIHQDLKNRVHQEVINEINSSKVDTVGKENPIEILRILENVMAVEAENVNRLDRSRITEELLNEIIGYGPLEVLLNDPDISEIMVNGYNRVYIEKKGKIQLSPVVFKDNQHVMNVIDRIVSSVGRHIDESSPMVDARLKDGSRVNVVIPPLSLVGPVITIRKFSKKPITTDQLLGFGSISKKMLSFLEACVKGKLNIIVSGGTGSGKTTMLNVLSSFIPDNERIITIEDSAELRLLQDHVITLESRPSNLEGRGKVSIRELVVNALRMRPDRIIVGEVRSAETIDMLQAMNTGHDGSLTTIHANSPRDSLSRIETMVLMSGMDLPLRAIRDQTTSAIDIIIQQSRLRDGTRKVVNITEVTGLEGDVIVMQDIFSYEMTGQLDTDGKFKGRFKSMGIKPRCLEKIAHNGVMINDDWFIE</sequence>
<reference evidence="5 8" key="2">
    <citation type="submission" date="2019-08" db="EMBL/GenBank/DDBJ databases">
        <title>Isolation and enrichment of carboxydotrophic bacteria from anaerobic sludge for the production of bio-based chemicals from syngas.</title>
        <authorList>
            <person name="Antares A.L."/>
            <person name="Moreira J."/>
            <person name="Diender M."/>
            <person name="Parshina S.N."/>
            <person name="Stams A.J.M."/>
            <person name="Alves M."/>
            <person name="Alves J.I."/>
            <person name="Sousa D.Z."/>
        </authorList>
    </citation>
    <scope>NUCLEOTIDE SEQUENCE [LARGE SCALE GENOMIC DNA]</scope>
    <source>
        <strain evidence="5 8">JM</strain>
    </source>
</reference>
<dbReference type="AlphaFoldDB" id="A0A1F2PDN2"/>
<dbReference type="RefSeq" id="WP_070372219.1">
    <property type="nucleotide sequence ID" value="NZ_CABIIK010000015.1"/>
</dbReference>
<dbReference type="Proteomes" id="UP001163550">
    <property type="component" value="Chromosome"/>
</dbReference>
<keyword evidence="9" id="KW-1185">Reference proteome</keyword>
<reference evidence="6" key="3">
    <citation type="submission" date="2021-11" db="EMBL/GenBank/DDBJ databases">
        <title>Isoprene-degrading acetogen.</title>
        <authorList>
            <person name="Yang Y."/>
            <person name="Jin H."/>
            <person name="Yan J."/>
        </authorList>
    </citation>
    <scope>NUCLEOTIDE SEQUENCE</scope>
    <source>
        <strain evidence="6">Berkeley</strain>
    </source>
</reference>
<dbReference type="PANTHER" id="PTHR30486:SF15">
    <property type="entry name" value="TYPE II_IV SECRETION SYSTEM ATPASE"/>
    <property type="match status" value="1"/>
</dbReference>
<dbReference type="Pfam" id="PF00437">
    <property type="entry name" value="T2SSE"/>
    <property type="match status" value="1"/>
</dbReference>
<dbReference type="EMBL" id="CP087994">
    <property type="protein sequence ID" value="UYO64615.1"/>
    <property type="molecule type" value="Genomic_DNA"/>
</dbReference>
<reference evidence="4 7" key="1">
    <citation type="submission" date="2015-09" db="EMBL/GenBank/DDBJ databases">
        <title>Genome sequence of Acetobacterium wieringae DSM 1911.</title>
        <authorList>
            <person name="Poehlein A."/>
            <person name="Bengelsdorf F.R."/>
            <person name="Schiel-Bengelsdorf B."/>
            <person name="Duerre P."/>
            <person name="Daniel R."/>
        </authorList>
    </citation>
    <scope>NUCLEOTIDE SEQUENCE [LARGE SCALE GENOMIC DNA]</scope>
    <source>
        <strain evidence="4 7">DSM 1911</strain>
    </source>
</reference>
<evidence type="ECO:0000313" key="8">
    <source>
        <dbReference type="Proteomes" id="UP000322619"/>
    </source>
</evidence>
<accession>A0A1F2PDN2</accession>
<dbReference type="Gene3D" id="3.30.450.380">
    <property type="match status" value="1"/>
</dbReference>
<dbReference type="EMBL" id="LKEU01000039">
    <property type="protein sequence ID" value="OFV69499.1"/>
    <property type="molecule type" value="Genomic_DNA"/>
</dbReference>
<dbReference type="PANTHER" id="PTHR30486">
    <property type="entry name" value="TWITCHING MOTILITY PROTEIN PILT"/>
    <property type="match status" value="1"/>
</dbReference>
<evidence type="ECO:0000313" key="5">
    <source>
        <dbReference type="EMBL" id="TYC87160.1"/>
    </source>
</evidence>
<dbReference type="InterPro" id="IPR027417">
    <property type="entry name" value="P-loop_NTPase"/>
</dbReference>
<proteinExistence type="inferred from homology"/>
<gene>
    <name evidence="4" type="ORF">ACWI_29540</name>
    <name evidence="5" type="ORF">FXB42_05745</name>
    <name evidence="6" type="ORF">LNN31_09385</name>
</gene>
<dbReference type="CDD" id="cd01130">
    <property type="entry name" value="VirB11-like_ATPase"/>
    <property type="match status" value="1"/>
</dbReference>
<evidence type="ECO:0000259" key="3">
    <source>
        <dbReference type="Pfam" id="PF00437"/>
    </source>
</evidence>
<dbReference type="InterPro" id="IPR050921">
    <property type="entry name" value="T4SS_GSP_E_ATPase"/>
</dbReference>
<evidence type="ECO:0000313" key="4">
    <source>
        <dbReference type="EMBL" id="OFV69499.1"/>
    </source>
</evidence>
<dbReference type="Gene3D" id="3.40.50.300">
    <property type="entry name" value="P-loop containing nucleotide triphosphate hydrolases"/>
    <property type="match status" value="1"/>
</dbReference>
<dbReference type="Proteomes" id="UP000322619">
    <property type="component" value="Unassembled WGS sequence"/>
</dbReference>
<comment type="similarity">
    <text evidence="1">Belongs to the GSP E family.</text>
</comment>
<protein>
    <submittedName>
        <fullName evidence="5">CpaF family protein</fullName>
    </submittedName>
    <submittedName>
        <fullName evidence="4">Putative conjugal transfer proteinc</fullName>
    </submittedName>
</protein>
<organism evidence="4 7">
    <name type="scientific">Acetobacterium wieringae</name>
    <dbReference type="NCBI Taxonomy" id="52694"/>
    <lineage>
        <taxon>Bacteria</taxon>
        <taxon>Bacillati</taxon>
        <taxon>Bacillota</taxon>
        <taxon>Clostridia</taxon>
        <taxon>Eubacteriales</taxon>
        <taxon>Eubacteriaceae</taxon>
        <taxon>Acetobacterium</taxon>
    </lineage>
</organism>
<evidence type="ECO:0000256" key="2">
    <source>
        <dbReference type="SAM" id="MobiDB-lite"/>
    </source>
</evidence>
<feature type="region of interest" description="Disordered" evidence="2">
    <location>
        <begin position="1"/>
        <end position="23"/>
    </location>
</feature>
<feature type="domain" description="Bacterial type II secretion system protein E" evidence="3">
    <location>
        <begin position="97"/>
        <end position="375"/>
    </location>
</feature>
<dbReference type="OrthoDB" id="9810761at2"/>
<dbReference type="STRING" id="52694.ACWI_29540"/>
<evidence type="ECO:0000313" key="6">
    <source>
        <dbReference type="EMBL" id="UYO64615.1"/>
    </source>
</evidence>
<dbReference type="Proteomes" id="UP000176244">
    <property type="component" value="Unassembled WGS sequence"/>
</dbReference>
<evidence type="ECO:0000313" key="7">
    <source>
        <dbReference type="Proteomes" id="UP000176244"/>
    </source>
</evidence>
<evidence type="ECO:0000256" key="1">
    <source>
        <dbReference type="ARBA" id="ARBA00006611"/>
    </source>
</evidence>
<dbReference type="InterPro" id="IPR001482">
    <property type="entry name" value="T2SS/T4SS_dom"/>
</dbReference>
<dbReference type="SUPFAM" id="SSF52540">
    <property type="entry name" value="P-loop containing nucleoside triphosphate hydrolases"/>
    <property type="match status" value="1"/>
</dbReference>
<dbReference type="EMBL" id="VSLA01000007">
    <property type="protein sequence ID" value="TYC87160.1"/>
    <property type="molecule type" value="Genomic_DNA"/>
</dbReference>